<feature type="binding site" evidence="6">
    <location>
        <position position="37"/>
    </location>
    <ligand>
        <name>spermidine</name>
        <dbReference type="ChEBI" id="CHEBI:57834"/>
    </ligand>
</feature>
<name>A0AA41ZGN8_9GAMM</name>
<protein>
    <recommendedName>
        <fullName evidence="5">Putrescine-binding periplasmic protein</fullName>
    </recommendedName>
</protein>
<accession>A0AA41ZGN8</accession>
<dbReference type="PANTHER" id="PTHR30222">
    <property type="entry name" value="SPERMIDINE/PUTRESCINE-BINDING PERIPLASMIC PROTEIN"/>
    <property type="match status" value="1"/>
</dbReference>
<evidence type="ECO:0000256" key="2">
    <source>
        <dbReference type="ARBA" id="ARBA00022448"/>
    </source>
</evidence>
<evidence type="ECO:0000256" key="3">
    <source>
        <dbReference type="ARBA" id="ARBA00022729"/>
    </source>
</evidence>
<dbReference type="PANTHER" id="PTHR30222:SF17">
    <property type="entry name" value="SPERMIDINE_PUTRESCINE-BINDING PERIPLASMIC PROTEIN"/>
    <property type="match status" value="1"/>
</dbReference>
<keyword evidence="4 5" id="KW-0574">Periplasm</keyword>
<dbReference type="EMBL" id="JAPIVE010000001">
    <property type="protein sequence ID" value="MCX2523814.1"/>
    <property type="molecule type" value="Genomic_DNA"/>
</dbReference>
<dbReference type="GO" id="GO:0019808">
    <property type="term" value="F:polyamine binding"/>
    <property type="evidence" value="ECO:0007669"/>
    <property type="project" value="InterPro"/>
</dbReference>
<dbReference type="Gene3D" id="3.40.190.10">
    <property type="entry name" value="Periplasmic binding protein-like II"/>
    <property type="match status" value="2"/>
</dbReference>
<dbReference type="CDD" id="cd13590">
    <property type="entry name" value="PBP2_PotD_PotF_like"/>
    <property type="match status" value="1"/>
</dbReference>
<feature type="signal peptide" evidence="7">
    <location>
        <begin position="1"/>
        <end position="25"/>
    </location>
</feature>
<reference evidence="8" key="1">
    <citation type="submission" date="2022-11" db="EMBL/GenBank/DDBJ databases">
        <title>Larsenimonas rhizosphaerae sp. nov., isolated from a tidal mudflat.</title>
        <authorList>
            <person name="Lee S.D."/>
            <person name="Kim I.S."/>
        </authorList>
    </citation>
    <scope>NUCLEOTIDE SEQUENCE</scope>
    <source>
        <strain evidence="8">GH2-1</strain>
    </source>
</reference>
<dbReference type="GO" id="GO:0042597">
    <property type="term" value="C:periplasmic space"/>
    <property type="evidence" value="ECO:0007669"/>
    <property type="project" value="UniProtKB-SubCell"/>
</dbReference>
<evidence type="ECO:0000313" key="9">
    <source>
        <dbReference type="Proteomes" id="UP001165678"/>
    </source>
</evidence>
<evidence type="ECO:0000256" key="6">
    <source>
        <dbReference type="PIRSR" id="PIRSR019574-1"/>
    </source>
</evidence>
<dbReference type="Proteomes" id="UP001165678">
    <property type="component" value="Unassembled WGS sequence"/>
</dbReference>
<evidence type="ECO:0000256" key="5">
    <source>
        <dbReference type="PIRNR" id="PIRNR019574"/>
    </source>
</evidence>
<feature type="chain" id="PRO_5041466360" description="Putrescine-binding periplasmic protein" evidence="7">
    <location>
        <begin position="26"/>
        <end position="356"/>
    </location>
</feature>
<comment type="caution">
    <text evidence="8">The sequence shown here is derived from an EMBL/GenBank/DDBJ whole genome shotgun (WGS) entry which is preliminary data.</text>
</comment>
<dbReference type="AlphaFoldDB" id="A0AA41ZGN8"/>
<feature type="binding site" evidence="6">
    <location>
        <position position="86"/>
    </location>
    <ligand>
        <name>spermidine</name>
        <dbReference type="ChEBI" id="CHEBI:57834"/>
    </ligand>
</feature>
<dbReference type="InterPro" id="IPR001188">
    <property type="entry name" value="Sperm_putr-bd"/>
</dbReference>
<dbReference type="PIRSF" id="PIRSF019574">
    <property type="entry name" value="Periplasmic_polyamine_BP"/>
    <property type="match status" value="1"/>
</dbReference>
<comment type="subcellular location">
    <subcellularLocation>
        <location evidence="1 5">Periplasm</location>
    </subcellularLocation>
</comment>
<evidence type="ECO:0000256" key="4">
    <source>
        <dbReference type="ARBA" id="ARBA00022764"/>
    </source>
</evidence>
<dbReference type="SUPFAM" id="SSF53850">
    <property type="entry name" value="Periplasmic binding protein-like II"/>
    <property type="match status" value="1"/>
</dbReference>
<dbReference type="Pfam" id="PF13416">
    <property type="entry name" value="SBP_bac_8"/>
    <property type="match status" value="1"/>
</dbReference>
<keyword evidence="3 7" id="KW-0732">Signal</keyword>
<gene>
    <name evidence="8" type="ORF">OQ287_06140</name>
</gene>
<sequence>MTKKQKKGLLAAAAGALLLSQTAYGAEQKLYLFNWTEYMDPAIITAFEKQFNVDVVESYFGSLDEMYAKLQAGGTSQYDVVVPSNYYVPRLIHAGLVQPLDKSQLPNLPNVMEKFRNTAYDPGEKYTVPYQWGTTGIIYNEKVFPNAAESWSLLFDPEVNKGQPFSMMTDGQVMFGAACAYQGKGYGCKGQDAWVDAAKLVLKTKHRSNFTGFVDGTPVLPQVARGVTQLGLTYNGDYLLDKSENPEGYKHLNFMLPKEGSELWVDTMMIPSKAPHPKLAHQFINFILDAKIGAQLSNYNFYSTPNQAAVQYLEPELQQPPALPTDEQMKHLFFTPSLDGQELQMFQQIWSDVKSR</sequence>
<dbReference type="PRINTS" id="PR00909">
    <property type="entry name" value="SPERMDNBNDNG"/>
</dbReference>
<dbReference type="GO" id="GO:0015846">
    <property type="term" value="P:polyamine transport"/>
    <property type="evidence" value="ECO:0007669"/>
    <property type="project" value="InterPro"/>
</dbReference>
<dbReference type="RefSeq" id="WP_250937740.1">
    <property type="nucleotide sequence ID" value="NZ_JAMLJK010000001.1"/>
</dbReference>
<evidence type="ECO:0000313" key="8">
    <source>
        <dbReference type="EMBL" id="MCX2523814.1"/>
    </source>
</evidence>
<keyword evidence="9" id="KW-1185">Reference proteome</keyword>
<evidence type="ECO:0000256" key="1">
    <source>
        <dbReference type="ARBA" id="ARBA00004418"/>
    </source>
</evidence>
<comment type="function">
    <text evidence="5">Required for the activity of the bacterial periplasmic transport system of putrescine.</text>
</comment>
<keyword evidence="2 5" id="KW-0813">Transport</keyword>
<organism evidence="8 9">
    <name type="scientific">Larsenimonas rhizosphaerae</name>
    <dbReference type="NCBI Taxonomy" id="2944682"/>
    <lineage>
        <taxon>Bacteria</taxon>
        <taxon>Pseudomonadati</taxon>
        <taxon>Pseudomonadota</taxon>
        <taxon>Gammaproteobacteria</taxon>
        <taxon>Oceanospirillales</taxon>
        <taxon>Halomonadaceae</taxon>
        <taxon>Larsenimonas</taxon>
    </lineage>
</organism>
<evidence type="ECO:0000256" key="7">
    <source>
        <dbReference type="SAM" id="SignalP"/>
    </source>
</evidence>
<comment type="similarity">
    <text evidence="5">Belongs to the bacterial solute-binding protein PotD/PotF family.</text>
</comment>
<proteinExistence type="inferred from homology"/>
<dbReference type="InterPro" id="IPR006059">
    <property type="entry name" value="SBP"/>
</dbReference>